<sequence>MWRHVPMRCVGRARDGKGARAAAGGIALTLRSSPSRVACVSEPTEARESMGVRSETKAAMTPGSSLGRVPHVPSGQRDARRRARTPTRQERRGGRSRRVVQALVLIERVDSALQSFWTVRRTPRSQAVDLTTARIAARRQAGIRAVVKLPSLKVKEAGEYGATKTTESGSGRVQPAARCVRAAPAEPLR</sequence>
<evidence type="ECO:0000313" key="3">
    <source>
        <dbReference type="Proteomes" id="UP000311382"/>
    </source>
</evidence>
<keyword evidence="3" id="KW-1185">Reference proteome</keyword>
<comment type="caution">
    <text evidence="2">The sequence shown here is derived from an EMBL/GenBank/DDBJ whole genome shotgun (WGS) entry which is preliminary data.</text>
</comment>
<reference evidence="2 3" key="1">
    <citation type="submission" date="2019-03" db="EMBL/GenBank/DDBJ databases">
        <title>Rhodosporidium diobovatum UCD-FST 08-225 genome sequencing, assembly, and annotation.</title>
        <authorList>
            <person name="Fakankun I.U."/>
            <person name="Fristensky B."/>
            <person name="Levin D.B."/>
        </authorList>
    </citation>
    <scope>NUCLEOTIDE SEQUENCE [LARGE SCALE GENOMIC DNA]</scope>
    <source>
        <strain evidence="2 3">UCD-FST 08-225</strain>
    </source>
</reference>
<feature type="region of interest" description="Disordered" evidence="1">
    <location>
        <begin position="39"/>
        <end position="96"/>
    </location>
</feature>
<organism evidence="2 3">
    <name type="scientific">Rhodotorula diobovata</name>
    <dbReference type="NCBI Taxonomy" id="5288"/>
    <lineage>
        <taxon>Eukaryota</taxon>
        <taxon>Fungi</taxon>
        <taxon>Dikarya</taxon>
        <taxon>Basidiomycota</taxon>
        <taxon>Pucciniomycotina</taxon>
        <taxon>Microbotryomycetes</taxon>
        <taxon>Sporidiobolales</taxon>
        <taxon>Sporidiobolaceae</taxon>
        <taxon>Rhodotorula</taxon>
    </lineage>
</organism>
<evidence type="ECO:0000256" key="1">
    <source>
        <dbReference type="SAM" id="MobiDB-lite"/>
    </source>
</evidence>
<feature type="compositionally biased region" description="Basic and acidic residues" evidence="1">
    <location>
        <begin position="44"/>
        <end position="56"/>
    </location>
</feature>
<proteinExistence type="predicted"/>
<feature type="region of interest" description="Disordered" evidence="1">
    <location>
        <begin position="161"/>
        <end position="189"/>
    </location>
</feature>
<protein>
    <submittedName>
        <fullName evidence="2">Uncharacterized protein</fullName>
    </submittedName>
</protein>
<dbReference type="AlphaFoldDB" id="A0A5C5FNG9"/>
<name>A0A5C5FNG9_9BASI</name>
<dbReference type="Proteomes" id="UP000311382">
    <property type="component" value="Unassembled WGS sequence"/>
</dbReference>
<gene>
    <name evidence="2" type="ORF">DMC30DRAFT_58596</name>
</gene>
<evidence type="ECO:0000313" key="2">
    <source>
        <dbReference type="EMBL" id="TNY18407.1"/>
    </source>
</evidence>
<dbReference type="EMBL" id="SOZI01000140">
    <property type="protein sequence ID" value="TNY18407.1"/>
    <property type="molecule type" value="Genomic_DNA"/>
</dbReference>
<accession>A0A5C5FNG9</accession>